<organism evidence="2 3">
    <name type="scientific">Sulfuritortus calidifontis</name>
    <dbReference type="NCBI Taxonomy" id="1914471"/>
    <lineage>
        <taxon>Bacteria</taxon>
        <taxon>Pseudomonadati</taxon>
        <taxon>Pseudomonadota</taxon>
        <taxon>Betaproteobacteria</taxon>
        <taxon>Nitrosomonadales</taxon>
        <taxon>Thiobacillaceae</taxon>
        <taxon>Sulfuritortus</taxon>
    </lineage>
</organism>
<dbReference type="InterPro" id="IPR036249">
    <property type="entry name" value="Thioredoxin-like_sf"/>
</dbReference>
<evidence type="ECO:0000259" key="1">
    <source>
        <dbReference type="Pfam" id="PF03190"/>
    </source>
</evidence>
<dbReference type="SUPFAM" id="SSF48208">
    <property type="entry name" value="Six-hairpin glycosidases"/>
    <property type="match status" value="1"/>
</dbReference>
<protein>
    <recommendedName>
        <fullName evidence="1">Spermatogenesis-associated protein 20-like TRX domain-containing protein</fullName>
    </recommendedName>
</protein>
<dbReference type="PANTHER" id="PTHR42899:SF1">
    <property type="entry name" value="SPERMATOGENESIS-ASSOCIATED PROTEIN 20"/>
    <property type="match status" value="1"/>
</dbReference>
<dbReference type="AlphaFoldDB" id="A0A4R3JUV3"/>
<dbReference type="Proteomes" id="UP000295135">
    <property type="component" value="Unassembled WGS sequence"/>
</dbReference>
<dbReference type="SUPFAM" id="SSF52833">
    <property type="entry name" value="Thioredoxin-like"/>
    <property type="match status" value="1"/>
</dbReference>
<evidence type="ECO:0000313" key="2">
    <source>
        <dbReference type="EMBL" id="TCS71665.1"/>
    </source>
</evidence>
<keyword evidence="3" id="KW-1185">Reference proteome</keyword>
<accession>A0A4R3JUV3</accession>
<evidence type="ECO:0000313" key="3">
    <source>
        <dbReference type="Proteomes" id="UP000295135"/>
    </source>
</evidence>
<dbReference type="PANTHER" id="PTHR42899">
    <property type="entry name" value="SPERMATOGENESIS-ASSOCIATED PROTEIN 20"/>
    <property type="match status" value="1"/>
</dbReference>
<dbReference type="InterPro" id="IPR008928">
    <property type="entry name" value="6-hairpin_glycosidase_sf"/>
</dbReference>
<dbReference type="PIRSF" id="PIRSF006402">
    <property type="entry name" value="UCP006402_thioredoxin"/>
    <property type="match status" value="1"/>
</dbReference>
<sequence>MLTKTILLRTALPLIAIFLSWGINPVYAAGRLAGHGSPYLAMHADDPTDWRDWGPAALAEARRQNRLLLVSIGYFACHWCHVMQRESYRDPEVARLLNDHYIPVKVDRELNSALDAALQAFSERTRGRAGWPLNVFVTPEGYPLFAMQYAPRDEFLRIASALAARWRTGSAELEAAARAAAMVEPAPPLPADLPAAFVKRALEEADFLRGGFGATAKFPQVPQLAALLDLRARHPDLAGFLRLTLDQMAGRGLFDQVAGGFFRYTVDPDWQQPHFEKMLYDNAQLAALYLRASGFLGEPRYRAVAERTLDFVLAQMAEADGYAASLSALDSRGVEGGAYLWPAERIRALLGEADWQLVHRLWALDRAAEYEAGYLPFAHGLPTPEEALAQQTALAKLAGDRAGRAIPRDGKVLAGWNGLLLAALAESGRELPRHAQAAAALYGKVRDRLWTGRSLRKGLAAAAVLTGAELEDYAYVAWGVWHYALASGDAQARRLAVQIQREAWRRFHRAGEFHLEARRLVVAQADAWEEGHTYAPAPLLIELGLASGEADLRRGARAALARAMKMTRGDVFWRAGLVRLSLAAPALAPGLIPVPGGASGAASRPAP</sequence>
<gene>
    <name evidence="2" type="ORF">EDC61_1088</name>
</gene>
<proteinExistence type="predicted"/>
<dbReference type="EMBL" id="SLZY01000008">
    <property type="protein sequence ID" value="TCS71665.1"/>
    <property type="molecule type" value="Genomic_DNA"/>
</dbReference>
<dbReference type="Gene3D" id="3.40.30.10">
    <property type="entry name" value="Glutaredoxin"/>
    <property type="match status" value="1"/>
</dbReference>
<feature type="domain" description="Spermatogenesis-associated protein 20-like TRX" evidence="1">
    <location>
        <begin position="31"/>
        <end position="178"/>
    </location>
</feature>
<dbReference type="InterPro" id="IPR004879">
    <property type="entry name" value="Ssp411-like_TRX"/>
</dbReference>
<dbReference type="InterPro" id="IPR024705">
    <property type="entry name" value="Ssp411"/>
</dbReference>
<reference evidence="2 3" key="1">
    <citation type="submission" date="2019-03" db="EMBL/GenBank/DDBJ databases">
        <title>Genomic Encyclopedia of Type Strains, Phase IV (KMG-IV): sequencing the most valuable type-strain genomes for metagenomic binning, comparative biology and taxonomic classification.</title>
        <authorList>
            <person name="Goeker M."/>
        </authorList>
    </citation>
    <scope>NUCLEOTIDE SEQUENCE [LARGE SCALE GENOMIC DNA]</scope>
    <source>
        <strain evidence="2 3">DSM 103923</strain>
    </source>
</reference>
<name>A0A4R3JUV3_9PROT</name>
<comment type="caution">
    <text evidence="2">The sequence shown here is derived from an EMBL/GenBank/DDBJ whole genome shotgun (WGS) entry which is preliminary data.</text>
</comment>
<dbReference type="GO" id="GO:0005975">
    <property type="term" value="P:carbohydrate metabolic process"/>
    <property type="evidence" value="ECO:0007669"/>
    <property type="project" value="InterPro"/>
</dbReference>
<dbReference type="Pfam" id="PF03190">
    <property type="entry name" value="Thioredox_DsbH"/>
    <property type="match status" value="1"/>
</dbReference>